<feature type="compositionally biased region" description="Polar residues" evidence="20">
    <location>
        <begin position="868"/>
        <end position="884"/>
    </location>
</feature>
<comment type="function">
    <text evidence="19">Phospholipid scramblase involved in autophagy. Cycles between the preautophagosomal structure/phagophore assembly site (PAS) and the cytoplasmic vesicle pool and supplies membrane for the growing autophagosome. Lipid scramblase activity plays a key role in preautophagosomal structure/phagophore assembly by distributing the phospholipids that arrive through ATG2 from the cytoplasmic to the luminal leaflet of the bilayer, thereby driving autophagosomal membrane expansion.</text>
</comment>
<evidence type="ECO:0000256" key="8">
    <source>
        <dbReference type="ARBA" id="ARBA00022692"/>
    </source>
</evidence>
<feature type="region of interest" description="Disordered" evidence="20">
    <location>
        <begin position="846"/>
        <end position="1012"/>
    </location>
</feature>
<feature type="compositionally biased region" description="Gly residues" evidence="20">
    <location>
        <begin position="760"/>
        <end position="781"/>
    </location>
</feature>
<name>A0A6A6P1F7_9PEZI</name>
<evidence type="ECO:0000256" key="4">
    <source>
        <dbReference type="ARBA" id="ARBA00004653"/>
    </source>
</evidence>
<comment type="catalytic activity">
    <reaction evidence="18">
        <text>a 1,2-diacyl-sn-glycero-3-phosphocholine(in) = a 1,2-diacyl-sn-glycero-3-phosphocholine(out)</text>
        <dbReference type="Rhea" id="RHEA:38571"/>
        <dbReference type="ChEBI" id="CHEBI:57643"/>
    </reaction>
</comment>
<sequence length="1032" mass="115086">MASNILSRLLPSADDDRSVYERLQQRDQPPLRRRRASPGSGGEQRYHDHRSDSSASPFHDDDDEHRGDPLDEENLAARFQDQDLDHLLADAAQSHITTESTAFLPHSDSPGRQRRDMSPSLLRGSRGPGAPRDAQQQRPRWMRGRAAPAIPHPDDEDEDVPASLMLEGDTAQRHGGPSNRRVPGRIVDDLPPPVPGPATQNTRAQWDATRAQQQLHNDEQVGGPSRLGQGGGARGGDRRRGNSYMMADPKERAKWKWANVQDLDRFLHEVYEYFAGHGIWSITLRRLLNLLKSAFVIGFSTFLTKCIDYKEIPKSQRMEEILVPQCIKRMSSFWNITLWIFVFFWIYKVFQYTNDLPRLWGMHNFYHYLLDIPDRDIQSVSWQDVVEKLMILRDTNPVTAQNVSAENRRFLGTQSKQRMDAHDIANRLMRQENYMIALFNKDILDLRVPYLGNRQFFSQTMEWHLKLCIMDFVFDEHGHVRPNIVDSHQRRHMIESLRRRISQTAVLSILCAPFAVVYYSLWGFFEYFTEYHREPSRLGLRSFTPLAEWKFRDFNELYHLFERRRNMAYPYASRYLDQFPKDKMNQTYRFVAFITGALAAVLGLATLFDPELFLGFEITPNRTAIFYLGILTAIFQAARSAVPDEQLVLDPEFALNNVIDLTHYCPASWQGRLRSDEVRREFAALYQLKVVIFFEELLSMVLTPIVIAFTLPNCAERIIDFFREFTVHVDGLGHVCSFAVFNFKRGPENNTAAARPAPSGPGGAGGGSGNGGAGGATGGQPATGGLRDDYFAANDNKMMASYLSFLDNYSGQPGGGGRAGHLPPMYGRHYLNHQRRTFFNPPPPFPGLGPGTAAAAAAAGASPPMQQHHAQGQPPTALAGSSTPRFGPHATGPATAASPLHSTLLDPHHQPSPPLGAGGARTSPRQGPAGARFRGARPGALDEVAEAPADQVEAGGVQQQQPGGAATTSRMIEEDSSLGDSWRVTRAGQMEDEEDGEAEGEGGEASRGAPGVLGLLKQFQRVHTEGKGVVGV</sequence>
<evidence type="ECO:0000256" key="1">
    <source>
        <dbReference type="ARBA" id="ARBA00004439"/>
    </source>
</evidence>
<evidence type="ECO:0000313" key="22">
    <source>
        <dbReference type="Proteomes" id="UP000799766"/>
    </source>
</evidence>
<evidence type="ECO:0000256" key="5">
    <source>
        <dbReference type="ARBA" id="ARBA00006185"/>
    </source>
</evidence>
<dbReference type="GO" id="GO:0000422">
    <property type="term" value="P:autophagy of mitochondrion"/>
    <property type="evidence" value="ECO:0007669"/>
    <property type="project" value="TreeGrafter"/>
</dbReference>
<comment type="subcellular location">
    <subcellularLocation>
        <location evidence="1">Cytoplasmic vesicle membrane</location>
        <topology evidence="1">Multi-pass membrane protein</topology>
    </subcellularLocation>
    <subcellularLocation>
        <location evidence="2">Endoplasmic reticulum membrane</location>
        <topology evidence="2">Multi-pass membrane protein</topology>
    </subcellularLocation>
    <subcellularLocation>
        <location evidence="4">Golgi apparatus membrane</location>
        <topology evidence="4">Multi-pass membrane protein</topology>
    </subcellularLocation>
    <subcellularLocation>
        <location evidence="3 19">Preautophagosomal structure membrane</location>
        <topology evidence="3 19">Multi-pass membrane protein</topology>
    </subcellularLocation>
</comment>
<feature type="compositionally biased region" description="Low complexity" evidence="20">
    <location>
        <begin position="851"/>
        <end position="864"/>
    </location>
</feature>
<keyword evidence="22" id="KW-1185">Reference proteome</keyword>
<keyword evidence="8 19" id="KW-0812">Transmembrane</keyword>
<dbReference type="GO" id="GO:0034045">
    <property type="term" value="C:phagophore assembly site membrane"/>
    <property type="evidence" value="ECO:0007669"/>
    <property type="project" value="UniProtKB-SubCell"/>
</dbReference>
<keyword evidence="10 19" id="KW-0072">Autophagy</keyword>
<evidence type="ECO:0000256" key="18">
    <source>
        <dbReference type="ARBA" id="ARBA00024631"/>
    </source>
</evidence>
<keyword evidence="12 19" id="KW-0445">Lipid transport</keyword>
<evidence type="ECO:0000256" key="6">
    <source>
        <dbReference type="ARBA" id="ARBA00018074"/>
    </source>
</evidence>
<dbReference type="Proteomes" id="UP000799766">
    <property type="component" value="Unassembled WGS sequence"/>
</dbReference>
<feature type="compositionally biased region" description="Acidic residues" evidence="20">
    <location>
        <begin position="990"/>
        <end position="1002"/>
    </location>
</feature>
<dbReference type="OrthoDB" id="2020634at2759"/>
<evidence type="ECO:0000256" key="13">
    <source>
        <dbReference type="ARBA" id="ARBA00023136"/>
    </source>
</evidence>
<evidence type="ECO:0000256" key="7">
    <source>
        <dbReference type="ARBA" id="ARBA00022448"/>
    </source>
</evidence>
<evidence type="ECO:0000256" key="20">
    <source>
        <dbReference type="SAM" id="MobiDB-lite"/>
    </source>
</evidence>
<dbReference type="Pfam" id="PF04109">
    <property type="entry name" value="ATG9"/>
    <property type="match status" value="1"/>
</dbReference>
<evidence type="ECO:0000256" key="3">
    <source>
        <dbReference type="ARBA" id="ARBA00004511"/>
    </source>
</evidence>
<evidence type="ECO:0000256" key="10">
    <source>
        <dbReference type="ARBA" id="ARBA00023006"/>
    </source>
</evidence>
<feature type="transmembrane region" description="Helical" evidence="19">
    <location>
        <begin position="690"/>
        <end position="711"/>
    </location>
</feature>
<evidence type="ECO:0000256" key="15">
    <source>
        <dbReference type="ARBA" id="ARBA00024479"/>
    </source>
</evidence>
<evidence type="ECO:0000313" key="21">
    <source>
        <dbReference type="EMBL" id="KAF2457572.1"/>
    </source>
</evidence>
<gene>
    <name evidence="21" type="ORF">BDY21DRAFT_371748</name>
</gene>
<comment type="catalytic activity">
    <reaction evidence="15">
        <text>a 1,2-diacyl-sn-glycero-3-phospho-L-serine(in) = a 1,2-diacyl-sn-glycero-3-phospho-L-serine(out)</text>
        <dbReference type="Rhea" id="RHEA:38663"/>
        <dbReference type="ChEBI" id="CHEBI:57262"/>
    </reaction>
</comment>
<evidence type="ECO:0000256" key="2">
    <source>
        <dbReference type="ARBA" id="ARBA00004477"/>
    </source>
</evidence>
<organism evidence="21 22">
    <name type="scientific">Lineolata rhizophorae</name>
    <dbReference type="NCBI Taxonomy" id="578093"/>
    <lineage>
        <taxon>Eukaryota</taxon>
        <taxon>Fungi</taxon>
        <taxon>Dikarya</taxon>
        <taxon>Ascomycota</taxon>
        <taxon>Pezizomycotina</taxon>
        <taxon>Dothideomycetes</taxon>
        <taxon>Dothideomycetes incertae sedis</taxon>
        <taxon>Lineolatales</taxon>
        <taxon>Lineolataceae</taxon>
        <taxon>Lineolata</taxon>
    </lineage>
</organism>
<evidence type="ECO:0000256" key="19">
    <source>
        <dbReference type="RuleBase" id="RU364027"/>
    </source>
</evidence>
<keyword evidence="7 19" id="KW-0813">Transport</keyword>
<dbReference type="PANTHER" id="PTHR13038:SF10">
    <property type="entry name" value="AUTOPHAGY-RELATED PROTEIN 9"/>
    <property type="match status" value="1"/>
</dbReference>
<dbReference type="GO" id="GO:0005789">
    <property type="term" value="C:endoplasmic reticulum membrane"/>
    <property type="evidence" value="ECO:0007669"/>
    <property type="project" value="UniProtKB-SubCell"/>
</dbReference>
<dbReference type="GO" id="GO:0006869">
    <property type="term" value="P:lipid transport"/>
    <property type="evidence" value="ECO:0007669"/>
    <property type="project" value="UniProtKB-KW"/>
</dbReference>
<feature type="region of interest" description="Disordered" evidence="20">
    <location>
        <begin position="1"/>
        <end position="244"/>
    </location>
</feature>
<comment type="catalytic activity">
    <reaction evidence="16">
        <text>a 1,2-diacyl-sn-glycero-3-phosphoethanolamine(in) = a 1,2-diacyl-sn-glycero-3-phosphoethanolamine(out)</text>
        <dbReference type="Rhea" id="RHEA:38895"/>
        <dbReference type="ChEBI" id="CHEBI:64612"/>
    </reaction>
</comment>
<dbReference type="GO" id="GO:0034497">
    <property type="term" value="P:protein localization to phagophore assembly site"/>
    <property type="evidence" value="ECO:0007669"/>
    <property type="project" value="TreeGrafter"/>
</dbReference>
<accession>A0A6A6P1F7</accession>
<dbReference type="AlphaFoldDB" id="A0A6A6P1F7"/>
<feature type="compositionally biased region" description="Low complexity" evidence="20">
    <location>
        <begin position="924"/>
        <end position="939"/>
    </location>
</feature>
<dbReference type="PANTHER" id="PTHR13038">
    <property type="entry name" value="APG9 AUTOPHAGY 9"/>
    <property type="match status" value="1"/>
</dbReference>
<dbReference type="GO" id="GO:0000139">
    <property type="term" value="C:Golgi membrane"/>
    <property type="evidence" value="ECO:0007669"/>
    <property type="project" value="UniProtKB-SubCell"/>
</dbReference>
<evidence type="ECO:0000256" key="14">
    <source>
        <dbReference type="ARBA" id="ARBA00023329"/>
    </source>
</evidence>
<comment type="catalytic activity">
    <reaction evidence="17">
        <text>a 1,2-diacyl-sn-glycero-3-phospho-(1D-myo-inositol-3-phosphate)(in) = a 1,2-diacyl-sn-glycero-3-phospho-(1D-myo-inositol-3-phosphate)(out)</text>
        <dbReference type="Rhea" id="RHEA:67920"/>
        <dbReference type="ChEBI" id="CHEBI:58088"/>
    </reaction>
</comment>
<evidence type="ECO:0000256" key="9">
    <source>
        <dbReference type="ARBA" id="ARBA00022989"/>
    </source>
</evidence>
<feature type="transmembrane region" description="Helical" evidence="19">
    <location>
        <begin position="505"/>
        <end position="525"/>
    </location>
</feature>
<comment type="caution">
    <text evidence="19">Lacks conserved residue(s) required for the propagation of feature annotation.</text>
</comment>
<keyword evidence="13 19" id="KW-0472">Membrane</keyword>
<evidence type="ECO:0000256" key="12">
    <source>
        <dbReference type="ARBA" id="ARBA00023055"/>
    </source>
</evidence>
<evidence type="ECO:0000256" key="16">
    <source>
        <dbReference type="ARBA" id="ARBA00024615"/>
    </source>
</evidence>
<feature type="compositionally biased region" description="Polar residues" evidence="20">
    <location>
        <begin position="198"/>
        <end position="215"/>
    </location>
</feature>
<comment type="similarity">
    <text evidence="5 19">Belongs to the ATG9 family.</text>
</comment>
<proteinExistence type="inferred from homology"/>
<keyword evidence="9 19" id="KW-1133">Transmembrane helix</keyword>
<dbReference type="GO" id="GO:0061709">
    <property type="term" value="P:reticulophagy"/>
    <property type="evidence" value="ECO:0007669"/>
    <property type="project" value="TreeGrafter"/>
</dbReference>
<dbReference type="GO" id="GO:0034727">
    <property type="term" value="P:piecemeal microautophagy of the nucleus"/>
    <property type="evidence" value="ECO:0007669"/>
    <property type="project" value="TreeGrafter"/>
</dbReference>
<reference evidence="21" key="1">
    <citation type="journal article" date="2020" name="Stud. Mycol.">
        <title>101 Dothideomycetes genomes: a test case for predicting lifestyles and emergence of pathogens.</title>
        <authorList>
            <person name="Haridas S."/>
            <person name="Albert R."/>
            <person name="Binder M."/>
            <person name="Bloem J."/>
            <person name="Labutti K."/>
            <person name="Salamov A."/>
            <person name="Andreopoulos B."/>
            <person name="Baker S."/>
            <person name="Barry K."/>
            <person name="Bills G."/>
            <person name="Bluhm B."/>
            <person name="Cannon C."/>
            <person name="Castanera R."/>
            <person name="Culley D."/>
            <person name="Daum C."/>
            <person name="Ezra D."/>
            <person name="Gonzalez J."/>
            <person name="Henrissat B."/>
            <person name="Kuo A."/>
            <person name="Liang C."/>
            <person name="Lipzen A."/>
            <person name="Lutzoni F."/>
            <person name="Magnuson J."/>
            <person name="Mondo S."/>
            <person name="Nolan M."/>
            <person name="Ohm R."/>
            <person name="Pangilinan J."/>
            <person name="Park H.-J."/>
            <person name="Ramirez L."/>
            <person name="Alfaro M."/>
            <person name="Sun H."/>
            <person name="Tritt A."/>
            <person name="Yoshinaga Y."/>
            <person name="Zwiers L.-H."/>
            <person name="Turgeon B."/>
            <person name="Goodwin S."/>
            <person name="Spatafora J."/>
            <person name="Crous P."/>
            <person name="Grigoriev I."/>
        </authorList>
    </citation>
    <scope>NUCLEOTIDE SEQUENCE</scope>
    <source>
        <strain evidence="21">ATCC 16933</strain>
    </source>
</reference>
<dbReference type="InterPro" id="IPR007241">
    <property type="entry name" value="Autophagy-rel_prot_9"/>
</dbReference>
<feature type="compositionally biased region" description="Low complexity" evidence="20">
    <location>
        <begin position="949"/>
        <end position="966"/>
    </location>
</feature>
<evidence type="ECO:0000256" key="17">
    <source>
        <dbReference type="ARBA" id="ARBA00024621"/>
    </source>
</evidence>
<dbReference type="EMBL" id="MU001680">
    <property type="protein sequence ID" value="KAF2457572.1"/>
    <property type="molecule type" value="Genomic_DNA"/>
</dbReference>
<keyword evidence="14" id="KW-0968">Cytoplasmic vesicle</keyword>
<evidence type="ECO:0000256" key="11">
    <source>
        <dbReference type="ARBA" id="ARBA00023034"/>
    </source>
</evidence>
<dbReference type="GO" id="GO:0030659">
    <property type="term" value="C:cytoplasmic vesicle membrane"/>
    <property type="evidence" value="ECO:0007669"/>
    <property type="project" value="UniProtKB-SubCell"/>
</dbReference>
<feature type="region of interest" description="Disordered" evidence="20">
    <location>
        <begin position="750"/>
        <end position="781"/>
    </location>
</feature>
<feature type="transmembrane region" description="Helical" evidence="19">
    <location>
        <begin position="588"/>
        <end position="608"/>
    </location>
</feature>
<feature type="compositionally biased region" description="Basic and acidic residues" evidence="20">
    <location>
        <begin position="14"/>
        <end position="25"/>
    </location>
</feature>
<dbReference type="GO" id="GO:0005776">
    <property type="term" value="C:autophagosome"/>
    <property type="evidence" value="ECO:0007669"/>
    <property type="project" value="TreeGrafter"/>
</dbReference>
<keyword evidence="11" id="KW-0333">Golgi apparatus</keyword>
<protein>
    <recommendedName>
        <fullName evidence="6 19">Autophagy-related protein 9</fullName>
    </recommendedName>
</protein>